<dbReference type="RefSeq" id="WP_284058058.1">
    <property type="nucleotide sequence ID" value="NZ_JAMSLR010000013.1"/>
</dbReference>
<evidence type="ECO:0000313" key="1">
    <source>
        <dbReference type="EMBL" id="MCM8750270.1"/>
    </source>
</evidence>
<name>A0AA42BBX2_9BACT</name>
<proteinExistence type="predicted"/>
<dbReference type="EMBL" id="JAMSLR010000013">
    <property type="protein sequence ID" value="MCM8750270.1"/>
    <property type="molecule type" value="Genomic_DNA"/>
</dbReference>
<gene>
    <name evidence="1" type="ORF">NET02_14040</name>
</gene>
<reference evidence="1" key="1">
    <citation type="submission" date="2022-06" db="EMBL/GenBank/DDBJ databases">
        <title>CFH 74404 Thermomicrobiaceae sp.</title>
        <authorList>
            <person name="Ming H."/>
            <person name="Li W.-J."/>
            <person name="Zhao Z."/>
        </authorList>
    </citation>
    <scope>NUCLEOTIDE SEQUENCE</scope>
    <source>
        <strain evidence="1">CFH 74404</strain>
    </source>
</reference>
<accession>A0AA42BBX2</accession>
<dbReference type="Proteomes" id="UP001165306">
    <property type="component" value="Unassembled WGS sequence"/>
</dbReference>
<dbReference type="AlphaFoldDB" id="A0AA42BBX2"/>
<organism evidence="1 2">
    <name type="scientific">Thermalbibacter longus</name>
    <dbReference type="NCBI Taxonomy" id="2951981"/>
    <lineage>
        <taxon>Bacteria</taxon>
        <taxon>Pseudomonadati</taxon>
        <taxon>Thermomicrobiota</taxon>
        <taxon>Thermomicrobia</taxon>
        <taxon>Thermomicrobiales</taxon>
        <taxon>Thermomicrobiaceae</taxon>
        <taxon>Thermalbibacter</taxon>
    </lineage>
</organism>
<keyword evidence="2" id="KW-1185">Reference proteome</keyword>
<comment type="caution">
    <text evidence="1">The sequence shown here is derived from an EMBL/GenBank/DDBJ whole genome shotgun (WGS) entry which is preliminary data.</text>
</comment>
<evidence type="ECO:0000313" key="2">
    <source>
        <dbReference type="Proteomes" id="UP001165306"/>
    </source>
</evidence>
<evidence type="ECO:0008006" key="3">
    <source>
        <dbReference type="Google" id="ProtNLM"/>
    </source>
</evidence>
<sequence>MRSRDVLDLLAASGPFASYAERVMLYGRFVGSWDVEATWYDSEEVRRSTGEWHFAWVLGGRGVQDVLYGAGAPPDRFGTTLRCYDPEKDAWHIAWMQPASGEFVYLQGRQVGDDIVQEVLFPVAGGQCERWRFTEIAPDSFRWLGEVSKDGGATWELVQEMRARRRA</sequence>
<protein>
    <recommendedName>
        <fullName evidence="3">DUF1579 domain-containing protein</fullName>
    </recommendedName>
</protein>